<dbReference type="PANTHER" id="PTHR34672:SF2">
    <property type="entry name" value="ARABINOGALACTAN PROTEIN 23"/>
    <property type="match status" value="1"/>
</dbReference>
<sequence>MDMRKIACATIIAAASISAVAASAHEHEAPAPSPSAAVAALPAVATFVGASIFSFFALFMN</sequence>
<gene>
    <name evidence="2" type="ORF">C2S53_013284</name>
</gene>
<keyword evidence="3" id="KW-1185">Reference proteome</keyword>
<dbReference type="PANTHER" id="PTHR34672">
    <property type="entry name" value="POLLEN-SPECIFIC ARABINOGALACTA PROTEIN BAN102"/>
    <property type="match status" value="1"/>
</dbReference>
<dbReference type="EMBL" id="SDAM02000154">
    <property type="protein sequence ID" value="KAH6826939.1"/>
    <property type="molecule type" value="Genomic_DNA"/>
</dbReference>
<evidence type="ECO:0000256" key="1">
    <source>
        <dbReference type="SAM" id="Phobius"/>
    </source>
</evidence>
<dbReference type="InterPro" id="IPR044702">
    <property type="entry name" value="AGP23/40"/>
</dbReference>
<reference evidence="2 3" key="1">
    <citation type="journal article" date="2021" name="Nat. Commun.">
        <title>Incipient diploidization of the medicinal plant Perilla within 10,000 years.</title>
        <authorList>
            <person name="Zhang Y."/>
            <person name="Shen Q."/>
            <person name="Leng L."/>
            <person name="Zhang D."/>
            <person name="Chen S."/>
            <person name="Shi Y."/>
            <person name="Ning Z."/>
            <person name="Chen S."/>
        </authorList>
    </citation>
    <scope>NUCLEOTIDE SEQUENCE [LARGE SCALE GENOMIC DNA]</scope>
    <source>
        <strain evidence="3">cv. PC099</strain>
    </source>
</reference>
<evidence type="ECO:0008006" key="4">
    <source>
        <dbReference type="Google" id="ProtNLM"/>
    </source>
</evidence>
<keyword evidence="1" id="KW-0472">Membrane</keyword>
<name>A0AAD4J4R9_PERFH</name>
<keyword evidence="1" id="KW-1133">Transmembrane helix</keyword>
<dbReference type="AlphaFoldDB" id="A0AAD4J4R9"/>
<organism evidence="2 3">
    <name type="scientific">Perilla frutescens var. hirtella</name>
    <name type="common">Perilla citriodora</name>
    <name type="synonym">Perilla setoyensis</name>
    <dbReference type="NCBI Taxonomy" id="608512"/>
    <lineage>
        <taxon>Eukaryota</taxon>
        <taxon>Viridiplantae</taxon>
        <taxon>Streptophyta</taxon>
        <taxon>Embryophyta</taxon>
        <taxon>Tracheophyta</taxon>
        <taxon>Spermatophyta</taxon>
        <taxon>Magnoliopsida</taxon>
        <taxon>eudicotyledons</taxon>
        <taxon>Gunneridae</taxon>
        <taxon>Pentapetalae</taxon>
        <taxon>asterids</taxon>
        <taxon>lamiids</taxon>
        <taxon>Lamiales</taxon>
        <taxon>Lamiaceae</taxon>
        <taxon>Nepetoideae</taxon>
        <taxon>Elsholtzieae</taxon>
        <taxon>Perilla</taxon>
    </lineage>
</organism>
<evidence type="ECO:0000313" key="2">
    <source>
        <dbReference type="EMBL" id="KAH6826939.1"/>
    </source>
</evidence>
<accession>A0AAD4J4R9</accession>
<proteinExistence type="predicted"/>
<dbReference type="Proteomes" id="UP001190926">
    <property type="component" value="Unassembled WGS sequence"/>
</dbReference>
<feature type="transmembrane region" description="Helical" evidence="1">
    <location>
        <begin position="37"/>
        <end position="59"/>
    </location>
</feature>
<keyword evidence="1" id="KW-0812">Transmembrane</keyword>
<evidence type="ECO:0000313" key="3">
    <source>
        <dbReference type="Proteomes" id="UP001190926"/>
    </source>
</evidence>
<protein>
    <recommendedName>
        <fullName evidence="4">Arabinogalactan peptide 23-like</fullName>
    </recommendedName>
</protein>
<comment type="caution">
    <text evidence="2">The sequence shown here is derived from an EMBL/GenBank/DDBJ whole genome shotgun (WGS) entry which is preliminary data.</text>
</comment>